<feature type="compositionally biased region" description="Basic and acidic residues" evidence="1">
    <location>
        <begin position="320"/>
        <end position="331"/>
    </location>
</feature>
<dbReference type="AlphaFoldDB" id="Q3JXM2"/>
<dbReference type="EnsemblBacteria" id="ABA50342">
    <property type="protein sequence ID" value="ABA50342"/>
    <property type="gene ID" value="BURPS1710b_0265"/>
</dbReference>
<sequence>MRRAEGNGANAAPEAIDRARRAAKTSTALAAPTASRRRATAPPIAGRRRTAGPARAPHAVRAPFARALAPALVHERRFDAGRPIRRFASRFMFVERLAEIRTAHERIVEHRARGPEREPLAEIEHERRLAHGIDQVDVVIDQQHLRADAFGNANDHVGEPRGFGLVQARARLVEQQQARRADERLAEFQHAALIQVERRALRVRDVGEADEFERAPRVVARGEGRHHVLGEREHVVVHAQILDDLFGLERAPHARAHALGDGQREQRAAVQRDAARTRPQEAAQYVQQRRLARAVRADQPAYGRSELRVERVEHARAAELHGQVRDFDHRAPPSRARNARPTRDASPASCPAMPAGAVTSACSSAAPKKIIAR</sequence>
<dbReference type="KEGG" id="bpm:BURPS1710b_0265"/>
<reference evidence="2 3" key="1">
    <citation type="submission" date="2005-09" db="EMBL/GenBank/DDBJ databases">
        <authorList>
            <person name="Woods D.E."/>
            <person name="Nierman W.C."/>
        </authorList>
    </citation>
    <scope>NUCLEOTIDE SEQUENCE [LARGE SCALE GENOMIC DNA]</scope>
    <source>
        <strain evidence="2 3">1710b</strain>
    </source>
</reference>
<feature type="region of interest" description="Disordered" evidence="1">
    <location>
        <begin position="320"/>
        <end position="373"/>
    </location>
</feature>
<dbReference type="HOGENOM" id="CLU_741188_0_0_4"/>
<dbReference type="EMBL" id="CP000124">
    <property type="protein sequence ID" value="ABA50342.1"/>
    <property type="molecule type" value="Genomic_DNA"/>
</dbReference>
<evidence type="ECO:0000313" key="2">
    <source>
        <dbReference type="EMBL" id="ABA50342.1"/>
    </source>
</evidence>
<evidence type="ECO:0000256" key="1">
    <source>
        <dbReference type="SAM" id="MobiDB-lite"/>
    </source>
</evidence>
<feature type="region of interest" description="Disordered" evidence="1">
    <location>
        <begin position="1"/>
        <end position="58"/>
    </location>
</feature>
<dbReference type="Proteomes" id="UP000002700">
    <property type="component" value="Chromosome I"/>
</dbReference>
<feature type="compositionally biased region" description="Low complexity" evidence="1">
    <location>
        <begin position="1"/>
        <end position="14"/>
    </location>
</feature>
<organism evidence="2 3">
    <name type="scientific">Burkholderia pseudomallei (strain 1710b)</name>
    <dbReference type="NCBI Taxonomy" id="320372"/>
    <lineage>
        <taxon>Bacteria</taxon>
        <taxon>Pseudomonadati</taxon>
        <taxon>Pseudomonadota</taxon>
        <taxon>Betaproteobacteria</taxon>
        <taxon>Burkholderiales</taxon>
        <taxon>Burkholderiaceae</taxon>
        <taxon>Burkholderia</taxon>
        <taxon>pseudomallei group</taxon>
    </lineage>
</organism>
<gene>
    <name evidence="2" type="ordered locus">BURPS1710b_0265</name>
</gene>
<feature type="compositionally biased region" description="Low complexity" evidence="1">
    <location>
        <begin position="24"/>
        <end position="58"/>
    </location>
</feature>
<name>Q3JXM2_BURP1</name>
<protein>
    <submittedName>
        <fullName evidence="2">Uncharacterized protein</fullName>
    </submittedName>
</protein>
<evidence type="ECO:0000313" key="3">
    <source>
        <dbReference type="Proteomes" id="UP000002700"/>
    </source>
</evidence>
<accession>Q3JXM2</accession>
<feature type="region of interest" description="Disordered" evidence="1">
    <location>
        <begin position="256"/>
        <end position="281"/>
    </location>
</feature>
<proteinExistence type="predicted"/>
<dbReference type="AntiFam" id="ANF00095">
    <property type="entry name" value="Shadow ORF (opposite ABC transporters)"/>
</dbReference>